<evidence type="ECO:0000256" key="1">
    <source>
        <dbReference type="ARBA" id="ARBA00023125"/>
    </source>
</evidence>
<dbReference type="InterPro" id="IPR009057">
    <property type="entry name" value="Homeodomain-like_sf"/>
</dbReference>
<dbReference type="InterPro" id="IPR050109">
    <property type="entry name" value="HTH-type_TetR-like_transc_reg"/>
</dbReference>
<proteinExistence type="predicted"/>
<feature type="DNA-binding region" description="H-T-H motif" evidence="2">
    <location>
        <begin position="64"/>
        <end position="83"/>
    </location>
</feature>
<evidence type="ECO:0000256" key="3">
    <source>
        <dbReference type="SAM" id="MobiDB-lite"/>
    </source>
</evidence>
<accession>A0A2M9BWX7</accession>
<dbReference type="PANTHER" id="PTHR30055">
    <property type="entry name" value="HTH-TYPE TRANSCRIPTIONAL REGULATOR RUTR"/>
    <property type="match status" value="1"/>
</dbReference>
<dbReference type="PROSITE" id="PS50977">
    <property type="entry name" value="HTH_TETR_2"/>
    <property type="match status" value="1"/>
</dbReference>
<protein>
    <submittedName>
        <fullName evidence="5">AcrR family transcriptional regulator</fullName>
    </submittedName>
</protein>
<sequence>MTPHPPTPDTEQAPAAPSPAERSPAEQPSGESTGLRSRDADQTRRLLLQAARRRFARDGYTTTTVRDIAADAGVNVALINRYFISKEGLFEACLSTVAEEFGRSVSQGSTVDQILNKVIGPASGSSNGDQSLMLLLLLRSSGDDRADGIRRNTLRSFAERMAEASDSHPDDADDADDDRFLLRAQIALATTLGIVILRSSTGLEPLTSATEDELRVPFGDVLSTLLSPSRSERP</sequence>
<keyword evidence="1 2" id="KW-0238">DNA-binding</keyword>
<dbReference type="PRINTS" id="PR00455">
    <property type="entry name" value="HTHTETR"/>
</dbReference>
<comment type="caution">
    <text evidence="5">The sequence shown here is derived from an EMBL/GenBank/DDBJ whole genome shotgun (WGS) entry which is preliminary data.</text>
</comment>
<dbReference type="GO" id="GO:0003700">
    <property type="term" value="F:DNA-binding transcription factor activity"/>
    <property type="evidence" value="ECO:0007669"/>
    <property type="project" value="TreeGrafter"/>
</dbReference>
<evidence type="ECO:0000313" key="5">
    <source>
        <dbReference type="EMBL" id="PJJ62430.1"/>
    </source>
</evidence>
<dbReference type="Pfam" id="PF17920">
    <property type="entry name" value="TetR_C_16"/>
    <property type="match status" value="1"/>
</dbReference>
<dbReference type="SUPFAM" id="SSF46689">
    <property type="entry name" value="Homeodomain-like"/>
    <property type="match status" value="1"/>
</dbReference>
<dbReference type="InterPro" id="IPR041678">
    <property type="entry name" value="TetR_C_16"/>
</dbReference>
<dbReference type="Pfam" id="PF00440">
    <property type="entry name" value="TetR_N"/>
    <property type="match status" value="1"/>
</dbReference>
<feature type="region of interest" description="Disordered" evidence="3">
    <location>
        <begin position="1"/>
        <end position="42"/>
    </location>
</feature>
<keyword evidence="6" id="KW-1185">Reference proteome</keyword>
<name>A0A2M9BWX7_9MICO</name>
<dbReference type="OrthoDB" id="4726108at2"/>
<dbReference type="SUPFAM" id="SSF48498">
    <property type="entry name" value="Tetracyclin repressor-like, C-terminal domain"/>
    <property type="match status" value="1"/>
</dbReference>
<feature type="domain" description="HTH tetR-type" evidence="4">
    <location>
        <begin position="41"/>
        <end position="101"/>
    </location>
</feature>
<feature type="compositionally biased region" description="Low complexity" evidence="3">
    <location>
        <begin position="11"/>
        <end position="29"/>
    </location>
</feature>
<evidence type="ECO:0000256" key="2">
    <source>
        <dbReference type="PROSITE-ProRule" id="PRU00335"/>
    </source>
</evidence>
<organism evidence="5 6">
    <name type="scientific">Compostimonas suwonensis</name>
    <dbReference type="NCBI Taxonomy" id="1048394"/>
    <lineage>
        <taxon>Bacteria</taxon>
        <taxon>Bacillati</taxon>
        <taxon>Actinomycetota</taxon>
        <taxon>Actinomycetes</taxon>
        <taxon>Micrococcales</taxon>
        <taxon>Microbacteriaceae</taxon>
        <taxon>Compostimonas</taxon>
    </lineage>
</organism>
<dbReference type="InterPro" id="IPR023772">
    <property type="entry name" value="DNA-bd_HTH_TetR-type_CS"/>
</dbReference>
<dbReference type="RefSeq" id="WP_100344988.1">
    <property type="nucleotide sequence ID" value="NZ_PGFB01000003.1"/>
</dbReference>
<dbReference type="EMBL" id="PGFB01000003">
    <property type="protein sequence ID" value="PJJ62430.1"/>
    <property type="molecule type" value="Genomic_DNA"/>
</dbReference>
<dbReference type="PANTHER" id="PTHR30055:SF235">
    <property type="entry name" value="TRANSCRIPTIONAL REGULATORY PROTEIN"/>
    <property type="match status" value="1"/>
</dbReference>
<evidence type="ECO:0000259" key="4">
    <source>
        <dbReference type="PROSITE" id="PS50977"/>
    </source>
</evidence>
<dbReference type="Proteomes" id="UP000230161">
    <property type="component" value="Unassembled WGS sequence"/>
</dbReference>
<dbReference type="InterPro" id="IPR001647">
    <property type="entry name" value="HTH_TetR"/>
</dbReference>
<reference evidence="5 6" key="1">
    <citation type="submission" date="2017-11" db="EMBL/GenBank/DDBJ databases">
        <title>Genomic Encyclopedia of Archaeal and Bacterial Type Strains, Phase II (KMG-II): From Individual Species to Whole Genera.</title>
        <authorList>
            <person name="Goeker M."/>
        </authorList>
    </citation>
    <scope>NUCLEOTIDE SEQUENCE [LARGE SCALE GENOMIC DNA]</scope>
    <source>
        <strain evidence="5 6">DSM 25625</strain>
    </source>
</reference>
<evidence type="ECO:0000313" key="6">
    <source>
        <dbReference type="Proteomes" id="UP000230161"/>
    </source>
</evidence>
<dbReference type="InterPro" id="IPR036271">
    <property type="entry name" value="Tet_transcr_reg_TetR-rel_C_sf"/>
</dbReference>
<gene>
    <name evidence="5" type="ORF">CLV54_2234</name>
</gene>
<dbReference type="Gene3D" id="1.10.357.10">
    <property type="entry name" value="Tetracycline Repressor, domain 2"/>
    <property type="match status" value="1"/>
</dbReference>
<dbReference type="AlphaFoldDB" id="A0A2M9BWX7"/>
<dbReference type="PROSITE" id="PS01081">
    <property type="entry name" value="HTH_TETR_1"/>
    <property type="match status" value="1"/>
</dbReference>
<dbReference type="GO" id="GO:0000976">
    <property type="term" value="F:transcription cis-regulatory region binding"/>
    <property type="evidence" value="ECO:0007669"/>
    <property type="project" value="TreeGrafter"/>
</dbReference>